<comment type="caution">
    <text evidence="2">The sequence shown here is derived from an EMBL/GenBank/DDBJ whole genome shotgun (WGS) entry which is preliminary data.</text>
</comment>
<feature type="region of interest" description="Disordered" evidence="1">
    <location>
        <begin position="186"/>
        <end position="217"/>
    </location>
</feature>
<protein>
    <submittedName>
        <fullName evidence="2">Uncharacterized protein</fullName>
    </submittedName>
</protein>
<feature type="compositionally biased region" description="Polar residues" evidence="1">
    <location>
        <begin position="197"/>
        <end position="216"/>
    </location>
</feature>
<gene>
    <name evidence="2" type="ORF">V1264_020066</name>
</gene>
<evidence type="ECO:0000256" key="1">
    <source>
        <dbReference type="SAM" id="MobiDB-lite"/>
    </source>
</evidence>
<evidence type="ECO:0000313" key="3">
    <source>
        <dbReference type="Proteomes" id="UP001374579"/>
    </source>
</evidence>
<dbReference type="EMBL" id="JBAMIC010000010">
    <property type="protein sequence ID" value="KAK7101729.1"/>
    <property type="molecule type" value="Genomic_DNA"/>
</dbReference>
<accession>A0AAN9BAS7</accession>
<organism evidence="2 3">
    <name type="scientific">Littorina saxatilis</name>
    <dbReference type="NCBI Taxonomy" id="31220"/>
    <lineage>
        <taxon>Eukaryota</taxon>
        <taxon>Metazoa</taxon>
        <taxon>Spiralia</taxon>
        <taxon>Lophotrochozoa</taxon>
        <taxon>Mollusca</taxon>
        <taxon>Gastropoda</taxon>
        <taxon>Caenogastropoda</taxon>
        <taxon>Littorinimorpha</taxon>
        <taxon>Littorinoidea</taxon>
        <taxon>Littorinidae</taxon>
        <taxon>Littorina</taxon>
    </lineage>
</organism>
<dbReference type="AlphaFoldDB" id="A0AAN9BAS7"/>
<dbReference type="Proteomes" id="UP001374579">
    <property type="component" value="Unassembled WGS sequence"/>
</dbReference>
<reference evidence="2 3" key="1">
    <citation type="submission" date="2024-02" db="EMBL/GenBank/DDBJ databases">
        <title>Chromosome-scale genome assembly of the rough periwinkle Littorina saxatilis.</title>
        <authorList>
            <person name="De Jode A."/>
            <person name="Faria R."/>
            <person name="Formenti G."/>
            <person name="Sims Y."/>
            <person name="Smith T.P."/>
            <person name="Tracey A."/>
            <person name="Wood J.M.D."/>
            <person name="Zagrodzka Z.B."/>
            <person name="Johannesson K."/>
            <person name="Butlin R.K."/>
            <person name="Leder E.H."/>
        </authorList>
    </citation>
    <scope>NUCLEOTIDE SEQUENCE [LARGE SCALE GENOMIC DNA]</scope>
    <source>
        <strain evidence="2">Snail1</strain>
        <tissue evidence="2">Muscle</tissue>
    </source>
</reference>
<evidence type="ECO:0000313" key="2">
    <source>
        <dbReference type="EMBL" id="KAK7101729.1"/>
    </source>
</evidence>
<feature type="region of interest" description="Disordered" evidence="1">
    <location>
        <begin position="266"/>
        <end position="291"/>
    </location>
</feature>
<dbReference type="PANTHER" id="PTHR33198">
    <property type="entry name" value="ANK_REP_REGION DOMAIN-CONTAINING PROTEIN-RELATED"/>
    <property type="match status" value="1"/>
</dbReference>
<proteinExistence type="predicted"/>
<dbReference type="PANTHER" id="PTHR33198:SF20">
    <property type="entry name" value="RETROTRANSPOSON GAG DOMAIN-CONTAINING PROTEIN"/>
    <property type="match status" value="1"/>
</dbReference>
<sequence>MAEQQNQPPLQAERRHYTANVPVPSKLGMEGNLSQNWKKFRRQWDNYEIASRLDKEREYRCAVLLACIGEDAVDVYDSMRFTEGENKKDISVVIKKLKDFCVGATHEAFETYKFHTRSQEASESIEAYVAALRKLVKNCNYGEMEDRMLRDRIVVGVKSDAAREKLLEDSTLNFKKAVYETSQQQLREMSKDVSVDRFTSTNKSGSRPTGSQQTPKVQILPIHPKRYQSQTVSLLSLWENPTSQQRSMPSQERQVPQMLQSGSLCDGLPFFQHPNSGRGRRSRSLFGFSGG</sequence>
<name>A0AAN9BAS7_9CAEN</name>
<keyword evidence="3" id="KW-1185">Reference proteome</keyword>